<dbReference type="EMBL" id="QBMC01000004">
    <property type="protein sequence ID" value="PZO23047.1"/>
    <property type="molecule type" value="Genomic_DNA"/>
</dbReference>
<feature type="domain" description="DUF4168" evidence="2">
    <location>
        <begin position="47"/>
        <end position="152"/>
    </location>
</feature>
<dbReference type="Pfam" id="PF13767">
    <property type="entry name" value="DUF4168"/>
    <property type="match status" value="1"/>
</dbReference>
<evidence type="ECO:0000313" key="4">
    <source>
        <dbReference type="Proteomes" id="UP000249354"/>
    </source>
</evidence>
<reference evidence="3 4" key="2">
    <citation type="submission" date="2018-06" db="EMBL/GenBank/DDBJ databases">
        <title>Metagenomic assembly of (sub)arctic Cyanobacteria and their associated microbiome from non-axenic cultures.</title>
        <authorList>
            <person name="Baurain D."/>
        </authorList>
    </citation>
    <scope>NUCLEOTIDE SEQUENCE [LARGE SCALE GENOMIC DNA]</scope>
    <source>
        <strain evidence="3">ULC129bin1</strain>
    </source>
</reference>
<proteinExistence type="predicted"/>
<dbReference type="AlphaFoldDB" id="A0A2W4UUZ1"/>
<gene>
    <name evidence="3" type="ORF">DCF25_01090</name>
</gene>
<dbReference type="InterPro" id="IPR025433">
    <property type="entry name" value="DUF4168"/>
</dbReference>
<organism evidence="3 4">
    <name type="scientific">Leptolyngbya foveolarum</name>
    <dbReference type="NCBI Taxonomy" id="47253"/>
    <lineage>
        <taxon>Bacteria</taxon>
        <taxon>Bacillati</taxon>
        <taxon>Cyanobacteriota</taxon>
        <taxon>Cyanophyceae</taxon>
        <taxon>Leptolyngbyales</taxon>
        <taxon>Leptolyngbyaceae</taxon>
        <taxon>Leptolyngbya group</taxon>
        <taxon>Leptolyngbya</taxon>
    </lineage>
</organism>
<dbReference type="Proteomes" id="UP000249354">
    <property type="component" value="Unassembled WGS sequence"/>
</dbReference>
<name>A0A2W4UUZ1_9CYAN</name>
<keyword evidence="1" id="KW-0732">Signal</keyword>
<protein>
    <recommendedName>
        <fullName evidence="2">DUF4168 domain-containing protein</fullName>
    </recommendedName>
</protein>
<evidence type="ECO:0000256" key="1">
    <source>
        <dbReference type="SAM" id="SignalP"/>
    </source>
</evidence>
<feature type="chain" id="PRO_5015909386" description="DUF4168 domain-containing protein" evidence="1">
    <location>
        <begin position="40"/>
        <end position="168"/>
    </location>
</feature>
<reference evidence="4" key="1">
    <citation type="submission" date="2018-04" db="EMBL/GenBank/DDBJ databases">
        <authorList>
            <person name="Cornet L."/>
        </authorList>
    </citation>
    <scope>NUCLEOTIDE SEQUENCE [LARGE SCALE GENOMIC DNA]</scope>
</reference>
<comment type="caution">
    <text evidence="3">The sequence shown here is derived from an EMBL/GenBank/DDBJ whole genome shotgun (WGS) entry which is preliminary data.</text>
</comment>
<evidence type="ECO:0000259" key="2">
    <source>
        <dbReference type="Pfam" id="PF13767"/>
    </source>
</evidence>
<feature type="signal peptide" evidence="1">
    <location>
        <begin position="1"/>
        <end position="39"/>
    </location>
</feature>
<sequence length="168" mass="18224">MSSSRTGYQHRLRFWLALALGSLCAVQLVAAMGRSPAQAQEATLTTDEDIANYANVVVAIEPLRKAAYEEASDVLAAANSEVSLVDNRLSCLTSEVENMPDVAAEDQVSLQRILVSYCNTASELADENGLTPQRFNSITAKHREDRELAQKVRAAIADSKPVSIETVE</sequence>
<accession>A0A2W4UUZ1</accession>
<evidence type="ECO:0000313" key="3">
    <source>
        <dbReference type="EMBL" id="PZO23047.1"/>
    </source>
</evidence>